<dbReference type="GO" id="GO:0005874">
    <property type="term" value="C:microtubule"/>
    <property type="evidence" value="ECO:0007669"/>
    <property type="project" value="InterPro"/>
</dbReference>
<dbReference type="SUPFAM" id="SSF48371">
    <property type="entry name" value="ARM repeat"/>
    <property type="match status" value="1"/>
</dbReference>
<accession>A0AAD8J9R9</accession>
<evidence type="ECO:0000313" key="3">
    <source>
        <dbReference type="Proteomes" id="UP001237642"/>
    </source>
</evidence>
<evidence type="ECO:0000259" key="1">
    <source>
        <dbReference type="Pfam" id="PF24714"/>
    </source>
</evidence>
<name>A0AAD8J9R9_9APIA</name>
<dbReference type="GO" id="GO:0008017">
    <property type="term" value="F:microtubule binding"/>
    <property type="evidence" value="ECO:0007669"/>
    <property type="project" value="InterPro"/>
</dbReference>
<dbReference type="Gene3D" id="1.25.10.10">
    <property type="entry name" value="Leucine-rich Repeat Variant"/>
    <property type="match status" value="1"/>
</dbReference>
<keyword evidence="3" id="KW-1185">Reference proteome</keyword>
<dbReference type="AlphaFoldDB" id="A0AAD8J9R9"/>
<evidence type="ECO:0000313" key="2">
    <source>
        <dbReference type="EMBL" id="KAK1398515.1"/>
    </source>
</evidence>
<dbReference type="Pfam" id="PF24714">
    <property type="entry name" value="TOR1L1_N"/>
    <property type="match status" value="1"/>
</dbReference>
<dbReference type="InterPro" id="IPR011989">
    <property type="entry name" value="ARM-like"/>
</dbReference>
<reference evidence="2" key="2">
    <citation type="submission" date="2023-05" db="EMBL/GenBank/DDBJ databases">
        <authorList>
            <person name="Schelkunov M.I."/>
        </authorList>
    </citation>
    <scope>NUCLEOTIDE SEQUENCE</scope>
    <source>
        <strain evidence="2">Hsosn_3</strain>
        <tissue evidence="2">Leaf</tissue>
    </source>
</reference>
<proteinExistence type="predicted"/>
<dbReference type="InterPro" id="IPR033337">
    <property type="entry name" value="TORTIFOLIA1/SINE1-2"/>
</dbReference>
<dbReference type="InterPro" id="IPR016024">
    <property type="entry name" value="ARM-type_fold"/>
</dbReference>
<dbReference type="PANTHER" id="PTHR31355:SF22">
    <property type="entry name" value="TORTIFOLIA1-LIKE PROTEIN 2"/>
    <property type="match status" value="1"/>
</dbReference>
<protein>
    <submittedName>
        <fullName evidence="2">Microtubule-associated protein TORTIFOLIA1</fullName>
    </submittedName>
</protein>
<dbReference type="InterPro" id="IPR057600">
    <property type="entry name" value="TORTIFOLIA1/SINE1-2_N"/>
</dbReference>
<organism evidence="2 3">
    <name type="scientific">Heracleum sosnowskyi</name>
    <dbReference type="NCBI Taxonomy" id="360622"/>
    <lineage>
        <taxon>Eukaryota</taxon>
        <taxon>Viridiplantae</taxon>
        <taxon>Streptophyta</taxon>
        <taxon>Embryophyta</taxon>
        <taxon>Tracheophyta</taxon>
        <taxon>Spermatophyta</taxon>
        <taxon>Magnoliopsida</taxon>
        <taxon>eudicotyledons</taxon>
        <taxon>Gunneridae</taxon>
        <taxon>Pentapetalae</taxon>
        <taxon>asterids</taxon>
        <taxon>campanulids</taxon>
        <taxon>Apiales</taxon>
        <taxon>Apiaceae</taxon>
        <taxon>Apioideae</taxon>
        <taxon>apioid superclade</taxon>
        <taxon>Tordylieae</taxon>
        <taxon>Tordyliinae</taxon>
        <taxon>Heracleum</taxon>
    </lineage>
</organism>
<feature type="domain" description="TORTIFOLIA1/SINE1-2 N-terminal" evidence="1">
    <location>
        <begin position="22"/>
        <end position="222"/>
    </location>
</feature>
<comment type="caution">
    <text evidence="2">The sequence shown here is derived from an EMBL/GenBank/DDBJ whole genome shotgun (WGS) entry which is preliminary data.</text>
</comment>
<dbReference type="PANTHER" id="PTHR31355">
    <property type="entry name" value="MICROTUBULE-ASSOCIATED PROTEIN TORTIFOLIA1"/>
    <property type="match status" value="1"/>
</dbReference>
<reference evidence="2" key="1">
    <citation type="submission" date="2023-02" db="EMBL/GenBank/DDBJ databases">
        <title>Genome of toxic invasive species Heracleum sosnowskyi carries increased number of genes despite the absence of recent whole-genome duplications.</title>
        <authorList>
            <person name="Schelkunov M."/>
            <person name="Shtratnikova V."/>
            <person name="Makarenko M."/>
            <person name="Klepikova A."/>
            <person name="Omelchenko D."/>
            <person name="Novikova G."/>
            <person name="Obukhova E."/>
            <person name="Bogdanov V."/>
            <person name="Penin A."/>
            <person name="Logacheva M."/>
        </authorList>
    </citation>
    <scope>NUCLEOTIDE SEQUENCE</scope>
    <source>
        <strain evidence="2">Hsosn_3</strain>
        <tissue evidence="2">Leaf</tissue>
    </source>
</reference>
<dbReference type="EMBL" id="JAUIZM010000002">
    <property type="protein sequence ID" value="KAK1398515.1"/>
    <property type="molecule type" value="Genomic_DNA"/>
</dbReference>
<gene>
    <name evidence="2" type="ORF">POM88_008378</name>
</gene>
<dbReference type="Proteomes" id="UP001237642">
    <property type="component" value="Unassembled WGS sequence"/>
</dbReference>
<sequence length="266" mass="29854">MMKSHLKTRATSRTTNPQQMIFELKHRVVVALNKLADRDTFQIGIDELQKTIQRLSPDEVTPFLYCILDVDSAHKSAVRRECIRLIGVLASFHEDQVSAHLGKIVLGVVKRLKDPDSVVREACVETMGVLAVKLGGVESCQGEGVFVALVKPLFEILGEQNKQVQSGSALCLARVIDTTAYPPITILHRMLIRTVKFLKNPHFLAKPVVIELNRSIIQVSFFRIRVSSTLDLHFRVLSAFYCFCKFNHTNAMLTTASVLILFEPLV</sequence>